<dbReference type="GO" id="GO:0022857">
    <property type="term" value="F:transmembrane transporter activity"/>
    <property type="evidence" value="ECO:0007669"/>
    <property type="project" value="TreeGrafter"/>
</dbReference>
<evidence type="ECO:0000259" key="9">
    <source>
        <dbReference type="Pfam" id="PF12704"/>
    </source>
</evidence>
<dbReference type="AlphaFoldDB" id="A0A9D2BGA8"/>
<dbReference type="PANTHER" id="PTHR30572:SF4">
    <property type="entry name" value="ABC TRANSPORTER PERMEASE YTRF"/>
    <property type="match status" value="1"/>
</dbReference>
<comment type="caution">
    <text evidence="10">The sequence shown here is derived from an EMBL/GenBank/DDBJ whole genome shotgun (WGS) entry which is preliminary data.</text>
</comment>
<evidence type="ECO:0000256" key="2">
    <source>
        <dbReference type="ARBA" id="ARBA00022475"/>
    </source>
</evidence>
<comment type="similarity">
    <text evidence="6">Belongs to the ABC-4 integral membrane protein family.</text>
</comment>
<dbReference type="Pfam" id="PF12704">
    <property type="entry name" value="MacB_PCD"/>
    <property type="match status" value="1"/>
</dbReference>
<dbReference type="InterPro" id="IPR003838">
    <property type="entry name" value="ABC3_permease_C"/>
</dbReference>
<feature type="transmembrane region" description="Helical" evidence="7">
    <location>
        <begin position="386"/>
        <end position="406"/>
    </location>
</feature>
<reference evidence="10" key="1">
    <citation type="journal article" date="2021" name="PeerJ">
        <title>Extensive microbial diversity within the chicken gut microbiome revealed by metagenomics and culture.</title>
        <authorList>
            <person name="Gilroy R."/>
            <person name="Ravi A."/>
            <person name="Getino M."/>
            <person name="Pursley I."/>
            <person name="Horton D.L."/>
            <person name="Alikhan N.F."/>
            <person name="Baker D."/>
            <person name="Gharbi K."/>
            <person name="Hall N."/>
            <person name="Watson M."/>
            <person name="Adriaenssens E.M."/>
            <person name="Foster-Nyarko E."/>
            <person name="Jarju S."/>
            <person name="Secka A."/>
            <person name="Antonio M."/>
            <person name="Oren A."/>
            <person name="Chaudhuri R.R."/>
            <person name="La Ragione R."/>
            <person name="Hildebrand F."/>
            <person name="Pallen M.J."/>
        </authorList>
    </citation>
    <scope>NUCLEOTIDE SEQUENCE</scope>
    <source>
        <strain evidence="10">ChiGjej6B6-14162</strain>
    </source>
</reference>
<evidence type="ECO:0000313" key="11">
    <source>
        <dbReference type="Proteomes" id="UP000886740"/>
    </source>
</evidence>
<feature type="domain" description="MacB-like periplasmic core" evidence="9">
    <location>
        <begin position="21"/>
        <end position="231"/>
    </location>
</feature>
<feature type="transmembrane region" description="Helical" evidence="7">
    <location>
        <begin position="326"/>
        <end position="352"/>
    </location>
</feature>
<feature type="transmembrane region" description="Helical" evidence="7">
    <location>
        <begin position="281"/>
        <end position="306"/>
    </location>
</feature>
<evidence type="ECO:0000256" key="1">
    <source>
        <dbReference type="ARBA" id="ARBA00004651"/>
    </source>
</evidence>
<evidence type="ECO:0000256" key="4">
    <source>
        <dbReference type="ARBA" id="ARBA00022989"/>
    </source>
</evidence>
<dbReference type="GO" id="GO:0005886">
    <property type="term" value="C:plasma membrane"/>
    <property type="evidence" value="ECO:0007669"/>
    <property type="project" value="UniProtKB-SubCell"/>
</dbReference>
<feature type="domain" description="ABC3 transporter permease C-terminal" evidence="8">
    <location>
        <begin position="285"/>
        <end position="415"/>
    </location>
</feature>
<dbReference type="InterPro" id="IPR050250">
    <property type="entry name" value="Macrolide_Exporter_MacB"/>
</dbReference>
<keyword evidence="5 7" id="KW-0472">Membrane</keyword>
<keyword evidence="3 7" id="KW-0812">Transmembrane</keyword>
<name>A0A9D2BGA8_9BACT</name>
<dbReference type="EMBL" id="DXEL01000075">
    <property type="protein sequence ID" value="HIX75550.1"/>
    <property type="molecule type" value="Genomic_DNA"/>
</dbReference>
<dbReference type="Proteomes" id="UP000886740">
    <property type="component" value="Unassembled WGS sequence"/>
</dbReference>
<evidence type="ECO:0000259" key="8">
    <source>
        <dbReference type="Pfam" id="PF02687"/>
    </source>
</evidence>
<protein>
    <submittedName>
        <fullName evidence="10">ABC transporter permease</fullName>
    </submittedName>
</protein>
<evidence type="ECO:0000256" key="7">
    <source>
        <dbReference type="SAM" id="Phobius"/>
    </source>
</evidence>
<evidence type="ECO:0000313" key="10">
    <source>
        <dbReference type="EMBL" id="HIX75550.1"/>
    </source>
</evidence>
<keyword evidence="4 7" id="KW-1133">Transmembrane helix</keyword>
<gene>
    <name evidence="10" type="ORF">H9977_11035</name>
</gene>
<evidence type="ECO:0000256" key="6">
    <source>
        <dbReference type="ARBA" id="ARBA00038076"/>
    </source>
</evidence>
<accession>A0A9D2BGA8</accession>
<evidence type="ECO:0000256" key="5">
    <source>
        <dbReference type="ARBA" id="ARBA00023136"/>
    </source>
</evidence>
<reference evidence="10" key="2">
    <citation type="submission" date="2021-04" db="EMBL/GenBank/DDBJ databases">
        <authorList>
            <person name="Gilroy R."/>
        </authorList>
    </citation>
    <scope>NUCLEOTIDE SEQUENCE</scope>
    <source>
        <strain evidence="10">ChiGjej6B6-14162</strain>
    </source>
</reference>
<dbReference type="InterPro" id="IPR025857">
    <property type="entry name" value="MacB_PCD"/>
</dbReference>
<sequence length="423" mass="47127">MFDFDNLREIWSTIRKNKLRTVLTGFSVSWGIFMLIVLLGAGNGFRNGVMYNFRNWSKNRIEVRGGYTTKPWDGLPLNRSITLKESDIDVITRAHPEIDLYSATIYQTDTFYVNKEYFTGQVNGVFPDHAAINYVNINAGDGRFINNLDMRESRKVIVLSPRMREVLFRDQPVLGQWVRVGKVMYQVIGIYEDDNMSNNAPAYIPFSTARSLYKQGDDLSNLTFTVNGLVSEEENQQFEEDFRQTLSRLYRFDPTDTNALGMWNMANEFRMLNNMMNAITLFLWVVGIGTLTAGIVGVSNIMLITVKERTREFGIRKAIGAKPASILGLIITESILVTAVFGYLGMVAGIGLTEAVSAAMDTANAAQATGGQEANVTVFRDPTVNLSIALSATALIIFAGVLAGYFPARKAVQISAIEAMRAE</sequence>
<organism evidence="10 11">
    <name type="scientific">Candidatus Parabacteroides intestinipullorum</name>
    <dbReference type="NCBI Taxonomy" id="2838723"/>
    <lineage>
        <taxon>Bacteria</taxon>
        <taxon>Pseudomonadati</taxon>
        <taxon>Bacteroidota</taxon>
        <taxon>Bacteroidia</taxon>
        <taxon>Bacteroidales</taxon>
        <taxon>Tannerellaceae</taxon>
        <taxon>Parabacteroides</taxon>
    </lineage>
</organism>
<dbReference type="PANTHER" id="PTHR30572">
    <property type="entry name" value="MEMBRANE COMPONENT OF TRANSPORTER-RELATED"/>
    <property type="match status" value="1"/>
</dbReference>
<comment type="subcellular location">
    <subcellularLocation>
        <location evidence="1">Cell membrane</location>
        <topology evidence="1">Multi-pass membrane protein</topology>
    </subcellularLocation>
</comment>
<keyword evidence="2" id="KW-1003">Cell membrane</keyword>
<feature type="transmembrane region" description="Helical" evidence="7">
    <location>
        <begin position="21"/>
        <end position="42"/>
    </location>
</feature>
<evidence type="ECO:0000256" key="3">
    <source>
        <dbReference type="ARBA" id="ARBA00022692"/>
    </source>
</evidence>
<proteinExistence type="inferred from homology"/>
<dbReference type="Pfam" id="PF02687">
    <property type="entry name" value="FtsX"/>
    <property type="match status" value="1"/>
</dbReference>